<keyword evidence="2" id="KW-1003">Cell membrane</keyword>
<name>B1ZRX4_OPITP</name>
<feature type="transmembrane region" description="Helical" evidence="7">
    <location>
        <begin position="327"/>
        <end position="348"/>
    </location>
</feature>
<dbReference type="eggNOG" id="COG0577">
    <property type="taxonomic scope" value="Bacteria"/>
</dbReference>
<dbReference type="STRING" id="452637.Oter_1368"/>
<comment type="similarity">
    <text evidence="6">Belongs to the ABC-4 integral membrane protein family.</text>
</comment>
<evidence type="ECO:0000256" key="2">
    <source>
        <dbReference type="ARBA" id="ARBA00022475"/>
    </source>
</evidence>
<keyword evidence="3 7" id="KW-0812">Transmembrane</keyword>
<feature type="transmembrane region" description="Helical" evidence="7">
    <location>
        <begin position="368"/>
        <end position="390"/>
    </location>
</feature>
<feature type="domain" description="ABC3 transporter permease C-terminal" evidence="8">
    <location>
        <begin position="694"/>
        <end position="807"/>
    </location>
</feature>
<keyword evidence="5 7" id="KW-0472">Membrane</keyword>
<organism evidence="10 11">
    <name type="scientific">Opitutus terrae (strain DSM 11246 / JCM 15787 / PB90-1)</name>
    <dbReference type="NCBI Taxonomy" id="452637"/>
    <lineage>
        <taxon>Bacteria</taxon>
        <taxon>Pseudomonadati</taxon>
        <taxon>Verrucomicrobiota</taxon>
        <taxon>Opitutia</taxon>
        <taxon>Opitutales</taxon>
        <taxon>Opitutaceae</taxon>
        <taxon>Opitutus</taxon>
    </lineage>
</organism>
<dbReference type="PANTHER" id="PTHR30572">
    <property type="entry name" value="MEMBRANE COMPONENT OF TRANSPORTER-RELATED"/>
    <property type="match status" value="1"/>
</dbReference>
<evidence type="ECO:0000256" key="5">
    <source>
        <dbReference type="ARBA" id="ARBA00023136"/>
    </source>
</evidence>
<feature type="domain" description="MacB-like periplasmic core" evidence="9">
    <location>
        <begin position="24"/>
        <end position="236"/>
    </location>
</feature>
<dbReference type="HOGENOM" id="CLU_009433_1_0_0"/>
<feature type="transmembrane region" description="Helical" evidence="7">
    <location>
        <begin position="272"/>
        <end position="295"/>
    </location>
</feature>
<dbReference type="GO" id="GO:0022857">
    <property type="term" value="F:transmembrane transporter activity"/>
    <property type="evidence" value="ECO:0007669"/>
    <property type="project" value="TreeGrafter"/>
</dbReference>
<protein>
    <submittedName>
        <fullName evidence="10">Permease</fullName>
    </submittedName>
</protein>
<feature type="domain" description="ABC3 transporter permease C-terminal" evidence="8">
    <location>
        <begin position="278"/>
        <end position="396"/>
    </location>
</feature>
<dbReference type="InterPro" id="IPR050250">
    <property type="entry name" value="Macrolide_Exporter_MacB"/>
</dbReference>
<evidence type="ECO:0000259" key="9">
    <source>
        <dbReference type="Pfam" id="PF12704"/>
    </source>
</evidence>
<evidence type="ECO:0000313" key="11">
    <source>
        <dbReference type="Proteomes" id="UP000007013"/>
    </source>
</evidence>
<dbReference type="InterPro" id="IPR025857">
    <property type="entry name" value="MacB_PCD"/>
</dbReference>
<keyword evidence="4 7" id="KW-1133">Transmembrane helix</keyword>
<dbReference type="GO" id="GO:0005886">
    <property type="term" value="C:plasma membrane"/>
    <property type="evidence" value="ECO:0007669"/>
    <property type="project" value="UniProtKB-SubCell"/>
</dbReference>
<reference evidence="10 11" key="1">
    <citation type="journal article" date="2011" name="J. Bacteriol.">
        <title>Genome sequence of the verrucomicrobium Opitutus terrae PB90-1, an abundant inhabitant of rice paddy soil ecosystems.</title>
        <authorList>
            <person name="van Passel M.W."/>
            <person name="Kant R."/>
            <person name="Palva A."/>
            <person name="Copeland A."/>
            <person name="Lucas S."/>
            <person name="Lapidus A."/>
            <person name="Glavina del Rio T."/>
            <person name="Pitluck S."/>
            <person name="Goltsman E."/>
            <person name="Clum A."/>
            <person name="Sun H."/>
            <person name="Schmutz J."/>
            <person name="Larimer F.W."/>
            <person name="Land M.L."/>
            <person name="Hauser L."/>
            <person name="Kyrpides N."/>
            <person name="Mikhailova N."/>
            <person name="Richardson P.P."/>
            <person name="Janssen P.H."/>
            <person name="de Vos W.M."/>
            <person name="Smidt H."/>
        </authorList>
    </citation>
    <scope>NUCLEOTIDE SEQUENCE [LARGE SCALE GENOMIC DNA]</scope>
    <source>
        <strain evidence="11">DSM 11246 / JCM 15787 / PB90-1</strain>
    </source>
</reference>
<sequence length="814" mass="87635">MMFSELLQDVRFGARTLRKSPGFTTVALATLAVGIGANTAIFSFVHGVMLKPLPYADPERIVRVLEKPPGGERNGISTLNYLDWKNQNTVFEYMAAQTGGSVTLTGVDEPIQLRGLRVSADYFSIFGVSAALGRTFAAGEDQPGQDRVVVLSHAFWQAQFGGDQTLLGRTITLDGQSHTVIGILPESSAFDRGWPQIWRPLAFAPENHTRNFHWFGSMAKLKPGVTLQQARANLDAIAARIAQDFPDSNKGWGVTIDPIVETYVGKDLRHSIYLLFSAVGAVLLIGCANLANLMLVRGLARDREVALRAALGAGRWRLVRQFLTESILLAGAGGALGLGVGFATMVALKQVLPKYTLPPEANVTFDGGVLAFAVGLALATGIICGLIPALQATRTDLTTGLKQAGGGASASRVRHRMRTVLVVSEVALAFVLLTSAGLFLRSFAKLHEVDLGFDSKNVLTAQLPIPANRFETGDALNTYLRQIHDAVAALPGVEEVSFTSALPMRGWGYGMPFQRADRPLVDRANRNACFFKMVSPSYFEALGLKLRQGRTLNERDRKGTPPVTVITETMRRRYFGKEDPIGKRILIQEIAFGRTSLGSEIPWEVVGVVADEKVGSLSDKEGSPGVYVTLEQSATAYLSLVIRCAGDPALLHRPIRQAVNKINPDQSLPEMKTLEQIKTESLGGSRLSTILIGVFAGVALLLASIGIYGVISYSVAQRTREIGIRTALGADSGSILWLVLRHAMETVLLGMLIGTAGVFAVAQLMTTLLFGVGERDPLTLLGVGVILGSVALVACFLPARRAARLDPIVALREE</sequence>
<evidence type="ECO:0000256" key="3">
    <source>
        <dbReference type="ARBA" id="ARBA00022692"/>
    </source>
</evidence>
<evidence type="ECO:0000256" key="7">
    <source>
        <dbReference type="SAM" id="Phobius"/>
    </source>
</evidence>
<feature type="domain" description="MacB-like periplasmic core" evidence="9">
    <location>
        <begin position="489"/>
        <end position="633"/>
    </location>
</feature>
<dbReference type="RefSeq" id="WP_012374191.1">
    <property type="nucleotide sequence ID" value="NC_010571.1"/>
</dbReference>
<accession>B1ZRX4</accession>
<dbReference type="Proteomes" id="UP000007013">
    <property type="component" value="Chromosome"/>
</dbReference>
<feature type="transmembrane region" description="Helical" evidence="7">
    <location>
        <begin position="420"/>
        <end position="440"/>
    </location>
</feature>
<feature type="transmembrane region" description="Helical" evidence="7">
    <location>
        <begin position="21"/>
        <end position="45"/>
    </location>
</feature>
<keyword evidence="11" id="KW-1185">Reference proteome</keyword>
<feature type="transmembrane region" description="Helical" evidence="7">
    <location>
        <begin position="690"/>
        <end position="711"/>
    </location>
</feature>
<evidence type="ECO:0000313" key="10">
    <source>
        <dbReference type="EMBL" id="ACB74653.1"/>
    </source>
</evidence>
<dbReference type="KEGG" id="ote:Oter_1368"/>
<feature type="transmembrane region" description="Helical" evidence="7">
    <location>
        <begin position="747"/>
        <end position="772"/>
    </location>
</feature>
<dbReference type="EMBL" id="CP001032">
    <property type="protein sequence ID" value="ACB74653.1"/>
    <property type="molecule type" value="Genomic_DNA"/>
</dbReference>
<evidence type="ECO:0000256" key="6">
    <source>
        <dbReference type="ARBA" id="ARBA00038076"/>
    </source>
</evidence>
<dbReference type="Pfam" id="PF12704">
    <property type="entry name" value="MacB_PCD"/>
    <property type="match status" value="2"/>
</dbReference>
<dbReference type="AlphaFoldDB" id="B1ZRX4"/>
<dbReference type="NCBIfam" id="TIGR03434">
    <property type="entry name" value="ADOP"/>
    <property type="match status" value="1"/>
</dbReference>
<dbReference type="InterPro" id="IPR017800">
    <property type="entry name" value="ADOP"/>
</dbReference>
<dbReference type="PANTHER" id="PTHR30572:SF4">
    <property type="entry name" value="ABC TRANSPORTER PERMEASE YTRF"/>
    <property type="match status" value="1"/>
</dbReference>
<dbReference type="InterPro" id="IPR003838">
    <property type="entry name" value="ABC3_permease_C"/>
</dbReference>
<dbReference type="Pfam" id="PF02687">
    <property type="entry name" value="FtsX"/>
    <property type="match status" value="2"/>
</dbReference>
<evidence type="ECO:0000256" key="4">
    <source>
        <dbReference type="ARBA" id="ARBA00022989"/>
    </source>
</evidence>
<evidence type="ECO:0000256" key="1">
    <source>
        <dbReference type="ARBA" id="ARBA00004651"/>
    </source>
</evidence>
<proteinExistence type="inferred from homology"/>
<feature type="transmembrane region" description="Helical" evidence="7">
    <location>
        <begin position="778"/>
        <end position="797"/>
    </location>
</feature>
<comment type="subcellular location">
    <subcellularLocation>
        <location evidence="1">Cell membrane</location>
        <topology evidence="1">Multi-pass membrane protein</topology>
    </subcellularLocation>
</comment>
<evidence type="ECO:0000259" key="8">
    <source>
        <dbReference type="Pfam" id="PF02687"/>
    </source>
</evidence>
<gene>
    <name evidence="10" type="ordered locus">Oter_1368</name>
</gene>